<dbReference type="Proteomes" id="UP000192578">
    <property type="component" value="Unassembled WGS sequence"/>
</dbReference>
<protein>
    <recommendedName>
        <fullName evidence="1">Reverse transcriptase domain-containing protein</fullName>
    </recommendedName>
</protein>
<evidence type="ECO:0000313" key="3">
    <source>
        <dbReference type="Proteomes" id="UP000192578"/>
    </source>
</evidence>
<dbReference type="AlphaFoldDB" id="A0A9X6NM38"/>
<comment type="caution">
    <text evidence="2">The sequence shown here is derived from an EMBL/GenBank/DDBJ whole genome shotgun (WGS) entry which is preliminary data.</text>
</comment>
<organism evidence="2 3">
    <name type="scientific">Hypsibius exemplaris</name>
    <name type="common">Freshwater tardigrade</name>
    <dbReference type="NCBI Taxonomy" id="2072580"/>
    <lineage>
        <taxon>Eukaryota</taxon>
        <taxon>Metazoa</taxon>
        <taxon>Ecdysozoa</taxon>
        <taxon>Tardigrada</taxon>
        <taxon>Eutardigrada</taxon>
        <taxon>Parachela</taxon>
        <taxon>Hypsibioidea</taxon>
        <taxon>Hypsibiidae</taxon>
        <taxon>Hypsibius</taxon>
    </lineage>
</organism>
<accession>A0A9X6NM38</accession>
<reference evidence="3" key="1">
    <citation type="submission" date="2017-01" db="EMBL/GenBank/DDBJ databases">
        <title>Comparative genomics of anhydrobiosis in the tardigrade Hypsibius dujardini.</title>
        <authorList>
            <person name="Yoshida Y."/>
            <person name="Koutsovoulos G."/>
            <person name="Laetsch D."/>
            <person name="Stevens L."/>
            <person name="Kumar S."/>
            <person name="Horikawa D."/>
            <person name="Ishino K."/>
            <person name="Komine S."/>
            <person name="Tomita M."/>
            <person name="Blaxter M."/>
            <person name="Arakawa K."/>
        </authorList>
    </citation>
    <scope>NUCLEOTIDE SEQUENCE [LARGE SCALE GENOMIC DNA]</scope>
    <source>
        <strain evidence="3">Z151</strain>
    </source>
</reference>
<dbReference type="PANTHER" id="PTHR33332">
    <property type="entry name" value="REVERSE TRANSCRIPTASE DOMAIN-CONTAINING PROTEIN"/>
    <property type="match status" value="1"/>
</dbReference>
<name>A0A9X6NM38_HYPEX</name>
<proteinExistence type="predicted"/>
<dbReference type="OrthoDB" id="426210at2759"/>
<keyword evidence="3" id="KW-1185">Reference proteome</keyword>
<feature type="domain" description="Reverse transcriptase" evidence="1">
    <location>
        <begin position="1"/>
        <end position="227"/>
    </location>
</feature>
<dbReference type="PROSITE" id="PS50878">
    <property type="entry name" value="RT_POL"/>
    <property type="match status" value="1"/>
</dbReference>
<dbReference type="InterPro" id="IPR000477">
    <property type="entry name" value="RT_dom"/>
</dbReference>
<gene>
    <name evidence="2" type="ORF">BV898_16485</name>
</gene>
<evidence type="ECO:0000313" key="2">
    <source>
        <dbReference type="EMBL" id="OWA52029.1"/>
    </source>
</evidence>
<evidence type="ECO:0000259" key="1">
    <source>
        <dbReference type="PROSITE" id="PS50878"/>
    </source>
</evidence>
<dbReference type="Pfam" id="PF00078">
    <property type="entry name" value="RVT_1"/>
    <property type="match status" value="1"/>
</dbReference>
<dbReference type="EMBL" id="MTYJ01000248">
    <property type="protein sequence ID" value="OWA52029.1"/>
    <property type="molecule type" value="Genomic_DNA"/>
</dbReference>
<sequence length="286" mass="31856">MRKPLTRFCFRGSGDITTCANFRPIALLAPISKCAEVVFSSLLREHLEKITSLRMNNSDSAPDAQQNCSSTTTIQEWMDAVDAGFEVDVIFLDCQKAFDRADHQTLLQSLCDHRSPLWMSAVGFHYVTSGVPQGSVLGPLFICLVNAMRSSLSAGTKLALFADDSCPSRIIRSPSDPLALQDDLDSLGRWTQQRKLSSIPKKSVHIRLSRKPNRSTVPTYYLNGVNIPQAVNEIPGCPHQPKPLLEDPHGLVVAKANQRIRYLQSLFPRSCQRARITLFRSLVCLF</sequence>